<evidence type="ECO:0000313" key="3">
    <source>
        <dbReference type="Proteomes" id="UP000606172"/>
    </source>
</evidence>
<dbReference type="PANTHER" id="PTHR45725:SF18">
    <property type="entry name" value="ORC1-LIKE AAA ATPASE DOMAIN-CONTAINING PROTEIN"/>
    <property type="match status" value="1"/>
</dbReference>
<feature type="region of interest" description="Disordered" evidence="1">
    <location>
        <begin position="741"/>
        <end position="785"/>
    </location>
</feature>
<sequence>MNFCLSDLVPPLRWSDAAVIPRLREWPDLPPAWWRSTPISRLLHTVGPEALGDLLTDLAVDQWPAAAVGDILPALHVLDPDDLDNPQVSIALDRAGSFPGLLALTGRELLDQPFVHARPVLRALFTGVLARLAPAQAGTPASAPPAREAEEQAASREEVQGTDKQESDKPGAEVRSSPAQAVLAQATSALAASAQAALGQPDAAEAEADSPAKDSAEPAQDTPSPSEVGRKDKASEQGAAEPASAGADEPEPGQAAQKQDILEPDDATSGDTESGGTKASGTEASGTEASGTEASGAEKGSDGKRSDGKGSAEAEGEERAADSAQGTPPNADQADDASERSPATPPAETAGEPPAERAGALEGSAVKDSAVKDSAIKDGAAKDGAAKGGAAKGGAAESSAADGSAEETNPATGSAADGKAEEGSAVENSAAENNAEGSAAEASAESAGKAEENDAKGGGSGTEESKNSKDGKDGDAEAEENGPHGGVPLAEPLEPLPPAEPAAGQDAAGQEAERASGPAAPMPAGPPVPEPAAKAGTPFLPFTPAPKRREDGFASTTGDQGGLKIDLHALIEASFAGLDDKSWAVAQNRVFTDAPSSSDELAKLFAVSAADIEEIEADMRVRLKKWLVSDEATPYRAHAAETQKQLGKAAPKARLLALAEWHGKELHALDVPAWQFVLATLPGYRLIDGWVVDGDLAELQERTRELIIGSERPPTVSKALELVVSLGIHPDLAKEWLENVPQLRITPPDRNGTPPQQQEGRDEGGQGEAEQTPQSPAPAAAPVRALKDVSATRRCFRQPDGRWWLRVDVTVDHLKNAECSLPSGFAAYLGLAPDERRTVRSAAGDVTLSWISGPAIESVLPLLTDVGAKEGGHLFLTLSEEGVLRARHLAAAGPGVDPLTKALRLVGYTAPGGTIEQAARVIATRIGMSGQVTVPDLMSRLRERGDRDLLSLLA</sequence>
<feature type="compositionally biased region" description="Basic and acidic residues" evidence="1">
    <location>
        <begin position="463"/>
        <end position="475"/>
    </location>
</feature>
<feature type="compositionally biased region" description="Low complexity" evidence="1">
    <location>
        <begin position="393"/>
        <end position="407"/>
    </location>
</feature>
<feature type="region of interest" description="Disordered" evidence="1">
    <location>
        <begin position="194"/>
        <end position="560"/>
    </location>
</feature>
<feature type="compositionally biased region" description="Basic and acidic residues" evidence="1">
    <location>
        <begin position="369"/>
        <end position="385"/>
    </location>
</feature>
<feature type="compositionally biased region" description="Polar residues" evidence="1">
    <location>
        <begin position="269"/>
        <end position="293"/>
    </location>
</feature>
<feature type="compositionally biased region" description="Basic and acidic residues" evidence="1">
    <location>
        <begin position="299"/>
        <end position="321"/>
    </location>
</feature>
<dbReference type="Proteomes" id="UP000606172">
    <property type="component" value="Unassembled WGS sequence"/>
</dbReference>
<proteinExistence type="predicted"/>
<dbReference type="InterPro" id="IPR051425">
    <property type="entry name" value="Formin_Homology"/>
</dbReference>
<feature type="compositionally biased region" description="Basic and acidic residues" evidence="1">
    <location>
        <begin position="147"/>
        <end position="172"/>
    </location>
</feature>
<feature type="compositionally biased region" description="Low complexity" evidence="1">
    <location>
        <begin position="501"/>
        <end position="519"/>
    </location>
</feature>
<feature type="compositionally biased region" description="Pro residues" evidence="1">
    <location>
        <begin position="520"/>
        <end position="530"/>
    </location>
</feature>
<dbReference type="EMBL" id="BOOW01000020">
    <property type="protein sequence ID" value="GII93110.1"/>
    <property type="molecule type" value="Genomic_DNA"/>
</dbReference>
<dbReference type="PANTHER" id="PTHR45725">
    <property type="entry name" value="FORMIN HOMOLOGY 2 FAMILY MEMBER"/>
    <property type="match status" value="1"/>
</dbReference>
<dbReference type="RefSeq" id="WP_204026369.1">
    <property type="nucleotide sequence ID" value="NZ_BOOW01000020.1"/>
</dbReference>
<keyword evidence="3" id="KW-1185">Reference proteome</keyword>
<feature type="compositionally biased region" description="Low complexity" evidence="1">
    <location>
        <begin position="423"/>
        <end position="447"/>
    </location>
</feature>
<comment type="caution">
    <text evidence="2">The sequence shown here is derived from an EMBL/GenBank/DDBJ whole genome shotgun (WGS) entry which is preliminary data.</text>
</comment>
<dbReference type="AlphaFoldDB" id="A0A919RHW1"/>
<protein>
    <submittedName>
        <fullName evidence="2">Uncharacterized protein</fullName>
    </submittedName>
</protein>
<evidence type="ECO:0000313" key="2">
    <source>
        <dbReference type="EMBL" id="GII93110.1"/>
    </source>
</evidence>
<feature type="compositionally biased region" description="Low complexity" evidence="1">
    <location>
        <begin position="346"/>
        <end position="360"/>
    </location>
</feature>
<accession>A0A919RHW1</accession>
<feature type="compositionally biased region" description="Low complexity" evidence="1">
    <location>
        <begin position="194"/>
        <end position="203"/>
    </location>
</feature>
<gene>
    <name evidence="2" type="ORF">Ssi02_33410</name>
</gene>
<evidence type="ECO:0000256" key="1">
    <source>
        <dbReference type="SAM" id="MobiDB-lite"/>
    </source>
</evidence>
<organism evidence="2 3">
    <name type="scientific">Sinosporangium siamense</name>
    <dbReference type="NCBI Taxonomy" id="1367973"/>
    <lineage>
        <taxon>Bacteria</taxon>
        <taxon>Bacillati</taxon>
        <taxon>Actinomycetota</taxon>
        <taxon>Actinomycetes</taxon>
        <taxon>Streptosporangiales</taxon>
        <taxon>Streptosporangiaceae</taxon>
        <taxon>Sinosporangium</taxon>
    </lineage>
</organism>
<feature type="region of interest" description="Disordered" evidence="1">
    <location>
        <begin position="136"/>
        <end position="180"/>
    </location>
</feature>
<name>A0A919RHW1_9ACTN</name>
<reference evidence="2" key="1">
    <citation type="submission" date="2021-01" db="EMBL/GenBank/DDBJ databases">
        <title>Whole genome shotgun sequence of Sinosporangium siamense NBRC 109515.</title>
        <authorList>
            <person name="Komaki H."/>
            <person name="Tamura T."/>
        </authorList>
    </citation>
    <scope>NUCLEOTIDE SEQUENCE</scope>
    <source>
        <strain evidence="2">NBRC 109515</strain>
    </source>
</reference>